<evidence type="ECO:0000256" key="1">
    <source>
        <dbReference type="SAM" id="MobiDB-lite"/>
    </source>
</evidence>
<organism evidence="3">
    <name type="scientific">Caenorhabditis remanei</name>
    <name type="common">Caenorhabditis vulgaris</name>
    <dbReference type="NCBI Taxonomy" id="31234"/>
    <lineage>
        <taxon>Eukaryota</taxon>
        <taxon>Metazoa</taxon>
        <taxon>Ecdysozoa</taxon>
        <taxon>Nematoda</taxon>
        <taxon>Chromadorea</taxon>
        <taxon>Rhabditida</taxon>
        <taxon>Rhabditina</taxon>
        <taxon>Rhabditomorpha</taxon>
        <taxon>Rhabditoidea</taxon>
        <taxon>Rhabditidae</taxon>
        <taxon>Peloderinae</taxon>
        <taxon>Caenorhabditis</taxon>
    </lineage>
</organism>
<evidence type="ECO:0000313" key="3">
    <source>
        <dbReference type="Proteomes" id="UP000008281"/>
    </source>
</evidence>
<dbReference type="HOGENOM" id="CLU_2796419_0_0_1"/>
<protein>
    <submittedName>
        <fullName evidence="2">Uncharacterized protein</fullName>
    </submittedName>
</protein>
<proteinExistence type="predicted"/>
<dbReference type="EMBL" id="DS268493">
    <property type="protein sequence ID" value="EFP11768.1"/>
    <property type="molecule type" value="Genomic_DNA"/>
</dbReference>
<dbReference type="Proteomes" id="UP000008281">
    <property type="component" value="Unassembled WGS sequence"/>
</dbReference>
<name>E3MXT0_CAERE</name>
<evidence type="ECO:0000313" key="2">
    <source>
        <dbReference type="EMBL" id="EFP11768.1"/>
    </source>
</evidence>
<accession>E3MXT0</accession>
<feature type="region of interest" description="Disordered" evidence="1">
    <location>
        <begin position="1"/>
        <end position="50"/>
    </location>
</feature>
<sequence length="68" mass="7301">MGVLAPAQPPPPYPGSPAIRSDSDIMKVGEEEEEEDEPTSTTEDMEVDGLEEPLLNDDDVIVGANEEC</sequence>
<keyword evidence="3" id="KW-1185">Reference proteome</keyword>
<feature type="compositionally biased region" description="Acidic residues" evidence="1">
    <location>
        <begin position="30"/>
        <end position="50"/>
    </location>
</feature>
<reference evidence="2" key="1">
    <citation type="submission" date="2007-07" db="EMBL/GenBank/DDBJ databases">
        <title>PCAP assembly of the Caenorhabditis remanei genome.</title>
        <authorList>
            <consortium name="The Caenorhabditis remanei Sequencing Consortium"/>
            <person name="Wilson R.K."/>
        </authorList>
    </citation>
    <scope>NUCLEOTIDE SEQUENCE [LARGE SCALE GENOMIC DNA]</scope>
    <source>
        <strain evidence="2">PB4641</strain>
    </source>
</reference>
<dbReference type="AlphaFoldDB" id="E3MXT0"/>
<gene>
    <name evidence="2" type="ORF">CRE_26741</name>
</gene>